<evidence type="ECO:0000256" key="1">
    <source>
        <dbReference type="ARBA" id="ARBA00003555"/>
    </source>
</evidence>
<evidence type="ECO:0000256" key="10">
    <source>
        <dbReference type="ARBA" id="ARBA00031630"/>
    </source>
</evidence>
<evidence type="ECO:0000256" key="13">
    <source>
        <dbReference type="SAM" id="MobiDB-lite"/>
    </source>
</evidence>
<dbReference type="PANTHER" id="PTHR38011">
    <property type="entry name" value="DIHYDROFOLATE REDUCTASE FAMILY PROTEIN (AFU_ORTHOLOGUE AFUA_8G06820)"/>
    <property type="match status" value="1"/>
</dbReference>
<evidence type="ECO:0000256" key="5">
    <source>
        <dbReference type="ARBA" id="ARBA00015035"/>
    </source>
</evidence>
<accession>A0AAD9FKV6</accession>
<evidence type="ECO:0000256" key="11">
    <source>
        <dbReference type="ARBA" id="ARBA00047550"/>
    </source>
</evidence>
<evidence type="ECO:0000256" key="8">
    <source>
        <dbReference type="ARBA" id="ARBA00023002"/>
    </source>
</evidence>
<evidence type="ECO:0000256" key="7">
    <source>
        <dbReference type="ARBA" id="ARBA00022857"/>
    </source>
</evidence>
<dbReference type="Gene3D" id="3.40.430.10">
    <property type="entry name" value="Dihydrofolate Reductase, subunit A"/>
    <property type="match status" value="1"/>
</dbReference>
<gene>
    <name evidence="15" type="ORF">DB88DRAFT_511630</name>
</gene>
<dbReference type="GO" id="GO:0009231">
    <property type="term" value="P:riboflavin biosynthetic process"/>
    <property type="evidence" value="ECO:0007669"/>
    <property type="project" value="UniProtKB-KW"/>
</dbReference>
<evidence type="ECO:0000256" key="4">
    <source>
        <dbReference type="ARBA" id="ARBA00012851"/>
    </source>
</evidence>
<dbReference type="EMBL" id="JAODAN010000007">
    <property type="protein sequence ID" value="KAK1923065.1"/>
    <property type="molecule type" value="Genomic_DNA"/>
</dbReference>
<evidence type="ECO:0000256" key="6">
    <source>
        <dbReference type="ARBA" id="ARBA00022619"/>
    </source>
</evidence>
<evidence type="ECO:0000313" key="15">
    <source>
        <dbReference type="EMBL" id="KAK1923065.1"/>
    </source>
</evidence>
<comment type="pathway">
    <text evidence="2">Cofactor biosynthesis; riboflavin biosynthesis.</text>
</comment>
<keyword evidence="7" id="KW-0521">NADP</keyword>
<evidence type="ECO:0000256" key="9">
    <source>
        <dbReference type="ARBA" id="ARBA00030073"/>
    </source>
</evidence>
<dbReference type="GO" id="GO:0008703">
    <property type="term" value="F:5-amino-6-(5-phosphoribosylamino)uracil reductase activity"/>
    <property type="evidence" value="ECO:0007669"/>
    <property type="project" value="InterPro"/>
</dbReference>
<name>A0AAD9FKV6_PAPLA</name>
<sequence length="258" mass="28111">MTAQPPAPTSPPAFLTRHLPPPNPDRPHITLTWAQSLDAKIAGKNGSRVILSGPESMLMTHWLRTMHDAILVGINTIVLDDPRLKIQLIPPHINAHPPQPLILDPKLRFPLSSRILAEWNARASKPEVVRQPWILCGDTVDVKLVQQVEQAGARVIPVSLDAEGRIPPNALPDILRSLNLRSVMIEGGSAILSSFLRSPPRDDASPLVDSIIVTVAPMFIGDGIGFVPEADEHALPQIETVYTETMGKDAVMVCKIKA</sequence>
<dbReference type="Proteomes" id="UP001182556">
    <property type="component" value="Unassembled WGS sequence"/>
</dbReference>
<comment type="function">
    <text evidence="1">Catalyzes an early step in riboflavin biosynthesis, the NADPH-dependent reduction of the ribose side chain of 2,5-diamino-6-ribosylamino-4(3H)-pyrimidinone 5'-phosphate, yielding 2,5-diamino-6-ribitylamino-4(3H)-pyrimidinone 5'-phosphate.</text>
</comment>
<reference evidence="15" key="1">
    <citation type="submission" date="2023-02" db="EMBL/GenBank/DDBJ databases">
        <title>Identification and recombinant expression of a fungal hydrolase from Papiliotrema laurentii that hydrolyzes apple cutin and clears colloidal polyester polyurethane.</title>
        <authorList>
            <consortium name="DOE Joint Genome Institute"/>
            <person name="Roman V.A."/>
            <person name="Bojanowski C."/>
            <person name="Crable B.R."/>
            <person name="Wagner D.N."/>
            <person name="Hung C.S."/>
            <person name="Nadeau L.J."/>
            <person name="Schratz L."/>
            <person name="Haridas S."/>
            <person name="Pangilinan J."/>
            <person name="Lipzen A."/>
            <person name="Na H."/>
            <person name="Yan M."/>
            <person name="Ng V."/>
            <person name="Grigoriev I.V."/>
            <person name="Spatafora J.W."/>
            <person name="Barlow D."/>
            <person name="Biffinger J."/>
            <person name="Kelley-Loughnane N."/>
            <person name="Varaljay V.A."/>
            <person name="Crookes-Goodson W.J."/>
        </authorList>
    </citation>
    <scope>NUCLEOTIDE SEQUENCE</scope>
    <source>
        <strain evidence="15">5307AH</strain>
    </source>
</reference>
<organism evidence="15 16">
    <name type="scientific">Papiliotrema laurentii</name>
    <name type="common">Cryptococcus laurentii</name>
    <dbReference type="NCBI Taxonomy" id="5418"/>
    <lineage>
        <taxon>Eukaryota</taxon>
        <taxon>Fungi</taxon>
        <taxon>Dikarya</taxon>
        <taxon>Basidiomycota</taxon>
        <taxon>Agaricomycotina</taxon>
        <taxon>Tremellomycetes</taxon>
        <taxon>Tremellales</taxon>
        <taxon>Rhynchogastremaceae</taxon>
        <taxon>Papiliotrema</taxon>
    </lineage>
</organism>
<comment type="similarity">
    <text evidence="3">Belongs to the HTP reductase family.</text>
</comment>
<protein>
    <recommendedName>
        <fullName evidence="5">2,5-diamino-6-ribosylamino-4(3H)-pyrimidinone 5'-phosphate reductase</fullName>
        <ecNumber evidence="4">1.1.1.302</ecNumber>
    </recommendedName>
    <alternativeName>
        <fullName evidence="10">2,5-diamino-6-(5-phospho-D-ribosylamino)pyrimidin-4(3H)-one reductase</fullName>
    </alternativeName>
    <alternativeName>
        <fullName evidence="9">2,5-diamino-6-ribitylamino-4(3H)-pyrimidinone 5'-phosphate synthase</fullName>
    </alternativeName>
</protein>
<keyword evidence="16" id="KW-1185">Reference proteome</keyword>
<comment type="catalytic activity">
    <reaction evidence="11">
        <text>2,5-diamino-6-(1-D-ribitylamino)pyrimidin-4(3H)-one 5'-phosphate + NAD(+) = 2,5-diamino-6-(1-D-ribosylamino)pyrimidin-4(3H)-one 5'-phosphate + NADH + H(+)</text>
        <dbReference type="Rhea" id="RHEA:27274"/>
        <dbReference type="ChEBI" id="CHEBI:15378"/>
        <dbReference type="ChEBI" id="CHEBI:57540"/>
        <dbReference type="ChEBI" id="CHEBI:57945"/>
        <dbReference type="ChEBI" id="CHEBI:58890"/>
        <dbReference type="ChEBI" id="CHEBI:59545"/>
        <dbReference type="EC" id="1.1.1.302"/>
    </reaction>
</comment>
<feature type="domain" description="Bacterial bifunctional deaminase-reductase C-terminal" evidence="14">
    <location>
        <begin position="27"/>
        <end position="251"/>
    </location>
</feature>
<evidence type="ECO:0000259" key="14">
    <source>
        <dbReference type="Pfam" id="PF01872"/>
    </source>
</evidence>
<evidence type="ECO:0000313" key="16">
    <source>
        <dbReference type="Proteomes" id="UP001182556"/>
    </source>
</evidence>
<dbReference type="EC" id="1.1.1.302" evidence="4"/>
<dbReference type="AlphaFoldDB" id="A0AAD9FKV6"/>
<feature type="compositionally biased region" description="Pro residues" evidence="13">
    <location>
        <begin position="1"/>
        <end position="11"/>
    </location>
</feature>
<proteinExistence type="inferred from homology"/>
<keyword evidence="6" id="KW-0686">Riboflavin biosynthesis</keyword>
<dbReference type="PANTHER" id="PTHR38011:SF7">
    <property type="entry name" value="2,5-DIAMINO-6-RIBOSYLAMINO-4(3H)-PYRIMIDINONE 5'-PHOSPHATE REDUCTASE"/>
    <property type="match status" value="1"/>
</dbReference>
<evidence type="ECO:0000256" key="2">
    <source>
        <dbReference type="ARBA" id="ARBA00005104"/>
    </source>
</evidence>
<evidence type="ECO:0000256" key="3">
    <source>
        <dbReference type="ARBA" id="ARBA00009723"/>
    </source>
</evidence>
<comment type="catalytic activity">
    <reaction evidence="12">
        <text>2,5-diamino-6-(1-D-ribitylamino)pyrimidin-4(3H)-one 5'-phosphate + NADP(+) = 2,5-diamino-6-(1-D-ribosylamino)pyrimidin-4(3H)-one 5'-phosphate + NADPH + H(+)</text>
        <dbReference type="Rhea" id="RHEA:27278"/>
        <dbReference type="ChEBI" id="CHEBI:15378"/>
        <dbReference type="ChEBI" id="CHEBI:57783"/>
        <dbReference type="ChEBI" id="CHEBI:58349"/>
        <dbReference type="ChEBI" id="CHEBI:58890"/>
        <dbReference type="ChEBI" id="CHEBI:59545"/>
        <dbReference type="EC" id="1.1.1.302"/>
    </reaction>
</comment>
<dbReference type="SUPFAM" id="SSF53597">
    <property type="entry name" value="Dihydrofolate reductase-like"/>
    <property type="match status" value="1"/>
</dbReference>
<dbReference type="InterPro" id="IPR024072">
    <property type="entry name" value="DHFR-like_dom_sf"/>
</dbReference>
<keyword evidence="8" id="KW-0560">Oxidoreductase</keyword>
<dbReference type="InterPro" id="IPR002734">
    <property type="entry name" value="RibDG_C"/>
</dbReference>
<evidence type="ECO:0000256" key="12">
    <source>
        <dbReference type="ARBA" id="ARBA00049020"/>
    </source>
</evidence>
<comment type="caution">
    <text evidence="15">The sequence shown here is derived from an EMBL/GenBank/DDBJ whole genome shotgun (WGS) entry which is preliminary data.</text>
</comment>
<dbReference type="InterPro" id="IPR050765">
    <property type="entry name" value="Riboflavin_Biosynth_HTPR"/>
</dbReference>
<dbReference type="Pfam" id="PF01872">
    <property type="entry name" value="RibD_C"/>
    <property type="match status" value="1"/>
</dbReference>
<feature type="region of interest" description="Disordered" evidence="13">
    <location>
        <begin position="1"/>
        <end position="21"/>
    </location>
</feature>